<feature type="compositionally biased region" description="Low complexity" evidence="2">
    <location>
        <begin position="593"/>
        <end position="615"/>
    </location>
</feature>
<comment type="caution">
    <text evidence="4">The sequence shown here is derived from an EMBL/GenBank/DDBJ whole genome shotgun (WGS) entry which is preliminary data.</text>
</comment>
<feature type="compositionally biased region" description="Low complexity" evidence="2">
    <location>
        <begin position="373"/>
        <end position="384"/>
    </location>
</feature>
<feature type="region of interest" description="Disordered" evidence="2">
    <location>
        <begin position="553"/>
        <end position="581"/>
    </location>
</feature>
<dbReference type="InterPro" id="IPR042477">
    <property type="entry name" value="HMGXB4"/>
</dbReference>
<keyword evidence="5" id="KW-1185">Reference proteome</keyword>
<dbReference type="Gene3D" id="1.10.30.10">
    <property type="entry name" value="High mobility group box domain"/>
    <property type="match status" value="1"/>
</dbReference>
<dbReference type="PANTHER" id="PTHR46584">
    <property type="entry name" value="HMG DOMAIN-CONTAINING PROTEIN 4"/>
    <property type="match status" value="1"/>
</dbReference>
<feature type="region of interest" description="Disordered" evidence="2">
    <location>
        <begin position="410"/>
        <end position="449"/>
    </location>
</feature>
<dbReference type="PANTHER" id="PTHR46584:SF1">
    <property type="entry name" value="HMG DOMAIN-CONTAINING PROTEIN 4"/>
    <property type="match status" value="1"/>
</dbReference>
<protein>
    <recommendedName>
        <fullName evidence="3">HMG box domain-containing protein</fullName>
    </recommendedName>
</protein>
<dbReference type="PROSITE" id="PS50118">
    <property type="entry name" value="HMG_BOX_2"/>
    <property type="match status" value="1"/>
</dbReference>
<organism evidence="4 5">
    <name type="scientific">Littorina saxatilis</name>
    <dbReference type="NCBI Taxonomy" id="31220"/>
    <lineage>
        <taxon>Eukaryota</taxon>
        <taxon>Metazoa</taxon>
        <taxon>Spiralia</taxon>
        <taxon>Lophotrochozoa</taxon>
        <taxon>Mollusca</taxon>
        <taxon>Gastropoda</taxon>
        <taxon>Caenogastropoda</taxon>
        <taxon>Littorinimorpha</taxon>
        <taxon>Littorinoidea</taxon>
        <taxon>Littorinidae</taxon>
        <taxon>Littorina</taxon>
    </lineage>
</organism>
<dbReference type="SUPFAM" id="SSF47095">
    <property type="entry name" value="HMG-box"/>
    <property type="match status" value="1"/>
</dbReference>
<dbReference type="SMART" id="SM00398">
    <property type="entry name" value="HMG"/>
    <property type="match status" value="1"/>
</dbReference>
<evidence type="ECO:0000313" key="5">
    <source>
        <dbReference type="Proteomes" id="UP001374579"/>
    </source>
</evidence>
<dbReference type="Pfam" id="PF00505">
    <property type="entry name" value="HMG_box"/>
    <property type="match status" value="1"/>
</dbReference>
<feature type="compositionally biased region" description="Basic residues" evidence="2">
    <location>
        <begin position="320"/>
        <end position="330"/>
    </location>
</feature>
<feature type="compositionally biased region" description="Basic and acidic residues" evidence="2">
    <location>
        <begin position="54"/>
        <end position="67"/>
    </location>
</feature>
<feature type="region of interest" description="Disordered" evidence="2">
    <location>
        <begin position="290"/>
        <end position="384"/>
    </location>
</feature>
<feature type="DNA-binding region" description="HMG box" evidence="1">
    <location>
        <begin position="493"/>
        <end position="556"/>
    </location>
</feature>
<dbReference type="InterPro" id="IPR036910">
    <property type="entry name" value="HMG_box_dom_sf"/>
</dbReference>
<evidence type="ECO:0000256" key="2">
    <source>
        <dbReference type="SAM" id="MobiDB-lite"/>
    </source>
</evidence>
<gene>
    <name evidence="4" type="ORF">V1264_023018</name>
</gene>
<feature type="compositionally biased region" description="Low complexity" evidence="2">
    <location>
        <begin position="68"/>
        <end position="78"/>
    </location>
</feature>
<dbReference type="EMBL" id="JBAMIC010000011">
    <property type="protein sequence ID" value="KAK7100004.1"/>
    <property type="molecule type" value="Genomic_DNA"/>
</dbReference>
<sequence length="711" mass="74175">MASIKRESDDDSEEPPSKMSRQDSDDNGSKSGGRNSRVRKKSAKVLEMEEFEEIEKKQFTKKSDSKGKAAATPPGTGAKKVKGKPGQELISPVAAASLTADALTAGMVMPGGSLVQEPVLSPTSPVKASTKQAIGARVRETQQQGSVIKLLLSSPAIPTTPTLTTNVITKTSPPMSVSSAGVTVTPAPAPKKAMVKVKSEPVVKQEPGAMMMEEEELMNVPIKSELMDPQAGHIMLSASLAPDTMTISTPQAFIKTEPGMASTESLGSLKLKLMMSPKDSPALETVVPTSGPIPTMFATNPDETDGPSKISKKSAGGSATKKKAAPKKKKPAGEKAQKKSTKSAAEQMPNLAALVSTPKLQKAVKEERNSSISDGMDTSLSDTSLDMSTIVESALDMEEEAALVIAEVGVGPSKPKKKKASGGGKKKSKAQAASAMEMAGMDSDEGLSAQPEGDIAALAAKVQRSSGAAGGKKKLSKKSLELQEALEKRKRPSRRAPTAYMLYCNSQRPKVVAESPGIDNYSCSQLHFAQISRTLGVMWQCLSKKEKMMWRRKSKKLAGKGSTLISTGKGNKRGGDSSNMAAAVQASAVPASAARPATSSKSSKPSAAAALPAMAGDDTPQSPVKGFGIEPIDIAAHLKLLGESLSIIGNRLQEHKGLIAVQGSLSVLLDSMLCACGPLLALTHQVPGLDGCSEATHARTLDSVAYIMPGL</sequence>
<feature type="region of interest" description="Disordered" evidence="2">
    <location>
        <begin position="593"/>
        <end position="620"/>
    </location>
</feature>
<name>A0AAN9B7B0_9CAEN</name>
<keyword evidence="1" id="KW-0539">Nucleus</keyword>
<dbReference type="InterPro" id="IPR009071">
    <property type="entry name" value="HMG_box_dom"/>
</dbReference>
<reference evidence="4 5" key="1">
    <citation type="submission" date="2024-02" db="EMBL/GenBank/DDBJ databases">
        <title>Chromosome-scale genome assembly of the rough periwinkle Littorina saxatilis.</title>
        <authorList>
            <person name="De Jode A."/>
            <person name="Faria R."/>
            <person name="Formenti G."/>
            <person name="Sims Y."/>
            <person name="Smith T.P."/>
            <person name="Tracey A."/>
            <person name="Wood J.M.D."/>
            <person name="Zagrodzka Z.B."/>
            <person name="Johannesson K."/>
            <person name="Butlin R.K."/>
            <person name="Leder E.H."/>
        </authorList>
    </citation>
    <scope>NUCLEOTIDE SEQUENCE [LARGE SCALE GENOMIC DNA]</scope>
    <source>
        <strain evidence="4">Snail1</strain>
        <tissue evidence="4">Muscle</tissue>
    </source>
</reference>
<dbReference type="GO" id="GO:0005634">
    <property type="term" value="C:nucleus"/>
    <property type="evidence" value="ECO:0007669"/>
    <property type="project" value="UniProtKB-UniRule"/>
</dbReference>
<feature type="region of interest" description="Disordered" evidence="2">
    <location>
        <begin position="1"/>
        <end position="85"/>
    </location>
</feature>
<evidence type="ECO:0000256" key="1">
    <source>
        <dbReference type="PROSITE-ProRule" id="PRU00267"/>
    </source>
</evidence>
<proteinExistence type="predicted"/>
<dbReference type="Proteomes" id="UP001374579">
    <property type="component" value="Unassembled WGS sequence"/>
</dbReference>
<dbReference type="GO" id="GO:0003677">
    <property type="term" value="F:DNA binding"/>
    <property type="evidence" value="ECO:0007669"/>
    <property type="project" value="UniProtKB-UniRule"/>
</dbReference>
<feature type="domain" description="HMG box" evidence="3">
    <location>
        <begin position="493"/>
        <end position="556"/>
    </location>
</feature>
<feature type="compositionally biased region" description="Low complexity" evidence="2">
    <location>
        <begin position="307"/>
        <end position="319"/>
    </location>
</feature>
<evidence type="ECO:0000259" key="3">
    <source>
        <dbReference type="PROSITE" id="PS50118"/>
    </source>
</evidence>
<feature type="compositionally biased region" description="Basic residues" evidence="2">
    <location>
        <begin position="414"/>
        <end position="429"/>
    </location>
</feature>
<evidence type="ECO:0000313" key="4">
    <source>
        <dbReference type="EMBL" id="KAK7100004.1"/>
    </source>
</evidence>
<dbReference type="AlphaFoldDB" id="A0AAN9B7B0"/>
<dbReference type="CDD" id="cd00084">
    <property type="entry name" value="HMG-box_SF"/>
    <property type="match status" value="1"/>
</dbReference>
<accession>A0AAN9B7B0</accession>
<keyword evidence="1" id="KW-0238">DNA-binding</keyword>